<keyword evidence="7 11" id="KW-0249">Electron transport</keyword>
<keyword evidence="10" id="KW-0472">Membrane</keyword>
<dbReference type="Pfam" id="PF02939">
    <property type="entry name" value="UcrQ"/>
    <property type="match status" value="1"/>
</dbReference>
<evidence type="ECO:0000256" key="1">
    <source>
        <dbReference type="ARBA" id="ARBA00004434"/>
    </source>
</evidence>
<dbReference type="OrthoDB" id="6683853at2759"/>
<dbReference type="Gene3D" id="1.20.5.210">
    <property type="entry name" value="Cytochrome b-c1 complex subunit 8"/>
    <property type="match status" value="1"/>
</dbReference>
<dbReference type="SUPFAM" id="SSF81508">
    <property type="entry name" value="Ubiquinone-binding protein QP-C of cytochrome bc1 complex (Ubiquinol-cytochrome c reductase)"/>
    <property type="match status" value="1"/>
</dbReference>
<keyword evidence="9 11" id="KW-0496">Mitochondrion</keyword>
<comment type="function">
    <text evidence="11">Component of the ubiquinol-cytochrome c oxidoreductase, a multisubunit transmembrane complex that is part of the mitochondrial electron transport chain which drives oxidative phosphorylation. The complex plays an important role in the uptake of multiple carbon sources present in different host niches.</text>
</comment>
<comment type="subunit">
    <text evidence="11">Component of the ubiquinol-cytochrome c oxidoreductase (cytochrome b-c1 complex, complex III, CIII), a multisubunit enzyme composed of 3 respiratory subunits cytochrome b, cytochrome c1 and Rieske protein, 2 core protein subunits, and additional low-molecular weight protein subunits. The complex exists as an obligatory dimer and forms supercomplexes (SCs) in the inner mitochondrial membrane with cytochrome c oxidase (complex IV, CIV).</text>
</comment>
<accession>J5QLX5</accession>
<comment type="subcellular location">
    <subcellularLocation>
        <location evidence="1 11">Mitochondrion inner membrane</location>
        <topology evidence="1 11">Single-pass membrane protein</topology>
    </subcellularLocation>
</comment>
<evidence type="ECO:0000256" key="10">
    <source>
        <dbReference type="ARBA" id="ARBA00023136"/>
    </source>
</evidence>
<organism evidence="12 13">
    <name type="scientific">Trichosporon asahii var. asahii (strain ATCC 90039 / CBS 2479 / JCM 2466 / KCTC 7840 / NBRC 103889/ NCYC 2677 / UAMH 7654)</name>
    <name type="common">Yeast</name>
    <dbReference type="NCBI Taxonomy" id="1186058"/>
    <lineage>
        <taxon>Eukaryota</taxon>
        <taxon>Fungi</taxon>
        <taxon>Dikarya</taxon>
        <taxon>Basidiomycota</taxon>
        <taxon>Agaricomycotina</taxon>
        <taxon>Tremellomycetes</taxon>
        <taxon>Trichosporonales</taxon>
        <taxon>Trichosporonaceae</taxon>
        <taxon>Trichosporon</taxon>
    </lineage>
</organism>
<keyword evidence="4 11" id="KW-0679">Respiratory chain</keyword>
<dbReference type="RefSeq" id="XP_014179638.1">
    <property type="nucleotide sequence ID" value="XM_014324163.1"/>
</dbReference>
<gene>
    <name evidence="12" type="ORF">A1Q1_02934</name>
</gene>
<sequence>MRPSTVVQGGMPGGAYTPNEGNVLTVQARPGVADGLERESPTKLIGTECVGVGARLTGQIGWWGAMGGPKQKGIYTYSISNNQQAAMRGAIPGYIFWGFRRIAAQVPYFALPFAAGYATYVWGKNKYAWYNSKEGHHIMHEAEAAAGGH</sequence>
<dbReference type="GeneID" id="25986447"/>
<dbReference type="VEuPathDB" id="FungiDB:A1Q1_02934"/>
<dbReference type="PANTHER" id="PTHR12119:SF2">
    <property type="entry name" value="CYTOCHROME B-C1 COMPLEX SUBUNIT 8"/>
    <property type="match status" value="1"/>
</dbReference>
<dbReference type="HOGENOM" id="CLU_1751001_0_0_1"/>
<evidence type="ECO:0000313" key="13">
    <source>
        <dbReference type="Proteomes" id="UP000002748"/>
    </source>
</evidence>
<dbReference type="Proteomes" id="UP000002748">
    <property type="component" value="Unassembled WGS sequence"/>
</dbReference>
<comment type="similarity">
    <text evidence="2 11">Belongs to the UQCRQ/QCR8 family.</text>
</comment>
<dbReference type="GO" id="GO:0045275">
    <property type="term" value="C:respiratory chain complex III"/>
    <property type="evidence" value="ECO:0007669"/>
    <property type="project" value="UniProtKB-UniRule"/>
</dbReference>
<dbReference type="AlphaFoldDB" id="J5QLX5"/>
<dbReference type="GO" id="GO:0005743">
    <property type="term" value="C:mitochondrial inner membrane"/>
    <property type="evidence" value="ECO:0007669"/>
    <property type="project" value="UniProtKB-SubCell"/>
</dbReference>
<evidence type="ECO:0000256" key="2">
    <source>
        <dbReference type="ARBA" id="ARBA00007668"/>
    </source>
</evidence>
<evidence type="ECO:0000256" key="5">
    <source>
        <dbReference type="ARBA" id="ARBA00022692"/>
    </source>
</evidence>
<evidence type="ECO:0000256" key="3">
    <source>
        <dbReference type="ARBA" id="ARBA00022448"/>
    </source>
</evidence>
<dbReference type="InterPro" id="IPR036642">
    <property type="entry name" value="Cyt_bc1_su8_sf"/>
</dbReference>
<dbReference type="EMBL" id="ALBS01000215">
    <property type="protein sequence ID" value="EJT48018.1"/>
    <property type="molecule type" value="Genomic_DNA"/>
</dbReference>
<evidence type="ECO:0000256" key="8">
    <source>
        <dbReference type="ARBA" id="ARBA00022989"/>
    </source>
</evidence>
<proteinExistence type="inferred from homology"/>
<reference evidence="12 13" key="1">
    <citation type="journal article" date="2012" name="Eukaryot. Cell">
        <title>Draft genome sequence of CBS 2479, the standard type strain of Trichosporon asahii.</title>
        <authorList>
            <person name="Yang R.Y."/>
            <person name="Li H.T."/>
            <person name="Zhu H."/>
            <person name="Zhou G.P."/>
            <person name="Wang M."/>
            <person name="Wang L."/>
        </authorList>
    </citation>
    <scope>NUCLEOTIDE SEQUENCE [LARGE SCALE GENOMIC DNA]</scope>
    <source>
        <strain evidence="13">ATCC 90039 / CBS 2479 / JCM 2466 / KCTC 7840 / NCYC 2677 / UAMH 7654</strain>
    </source>
</reference>
<evidence type="ECO:0000256" key="9">
    <source>
        <dbReference type="ARBA" id="ARBA00023128"/>
    </source>
</evidence>
<keyword evidence="8" id="KW-1133">Transmembrane helix</keyword>
<dbReference type="InterPro" id="IPR004205">
    <property type="entry name" value="Cyt_bc1_su8"/>
</dbReference>
<dbReference type="GO" id="GO:0006122">
    <property type="term" value="P:mitochondrial electron transport, ubiquinol to cytochrome c"/>
    <property type="evidence" value="ECO:0007669"/>
    <property type="project" value="UniProtKB-UniRule"/>
</dbReference>
<keyword evidence="3 11" id="KW-0813">Transport</keyword>
<evidence type="ECO:0000256" key="7">
    <source>
        <dbReference type="ARBA" id="ARBA00022982"/>
    </source>
</evidence>
<dbReference type="PANTHER" id="PTHR12119">
    <property type="entry name" value="UBIQUINOL-CYTOCHROME C REDUCTASE COMPLEX UBIQUINONE-BINDING PROTEIN QP-C"/>
    <property type="match status" value="1"/>
</dbReference>
<evidence type="ECO:0000256" key="6">
    <source>
        <dbReference type="ARBA" id="ARBA00022792"/>
    </source>
</evidence>
<comment type="caution">
    <text evidence="12">The sequence shown here is derived from an EMBL/GenBank/DDBJ whole genome shotgun (WGS) entry which is preliminary data.</text>
</comment>
<protein>
    <recommendedName>
        <fullName evidence="11">Cytochrome b-c1 complex subunit 8</fullName>
    </recommendedName>
    <alternativeName>
        <fullName evidence="11">Complex III subunit 8</fullName>
    </alternativeName>
</protein>
<name>J5QLX5_TRIAS</name>
<evidence type="ECO:0000256" key="4">
    <source>
        <dbReference type="ARBA" id="ARBA00022660"/>
    </source>
</evidence>
<evidence type="ECO:0000256" key="11">
    <source>
        <dbReference type="RuleBase" id="RU368118"/>
    </source>
</evidence>
<keyword evidence="5" id="KW-0812">Transmembrane</keyword>
<dbReference type="KEGG" id="tasa:A1Q1_02934"/>
<keyword evidence="6 11" id="KW-0999">Mitochondrion inner membrane</keyword>
<evidence type="ECO:0000313" key="12">
    <source>
        <dbReference type="EMBL" id="EJT48018.1"/>
    </source>
</evidence>